<dbReference type="InterPro" id="IPR039566">
    <property type="entry name" value="CvfB_S1_st"/>
</dbReference>
<dbReference type="EMBL" id="BAABFA010000001">
    <property type="protein sequence ID" value="GAA4459475.1"/>
    <property type="molecule type" value="Genomic_DNA"/>
</dbReference>
<dbReference type="Pfam" id="PF17783">
    <property type="entry name" value="WHD_CvfB"/>
    <property type="match status" value="1"/>
</dbReference>
<dbReference type="PANTHER" id="PTHR37296">
    <property type="entry name" value="CONSERVED VIRULENCE FACTOR B"/>
    <property type="match status" value="1"/>
</dbReference>
<dbReference type="InterPro" id="IPR003029">
    <property type="entry name" value="S1_domain"/>
</dbReference>
<dbReference type="InterPro" id="IPR012340">
    <property type="entry name" value="NA-bd_OB-fold"/>
</dbReference>
<proteinExistence type="inferred from homology"/>
<feature type="domain" description="S1 motif" evidence="2">
    <location>
        <begin position="143"/>
        <end position="205"/>
    </location>
</feature>
<comment type="similarity">
    <text evidence="1">Belongs to the CvfB family.</text>
</comment>
<dbReference type="PANTHER" id="PTHR37296:SF1">
    <property type="entry name" value="CONSERVED VIRULENCE FACTOR B"/>
    <property type="match status" value="1"/>
</dbReference>
<dbReference type="InterPro" id="IPR036388">
    <property type="entry name" value="WH-like_DNA-bd_sf"/>
</dbReference>
<evidence type="ECO:0000259" key="2">
    <source>
        <dbReference type="SMART" id="SM00316"/>
    </source>
</evidence>
<dbReference type="SMART" id="SM00316">
    <property type="entry name" value="S1"/>
    <property type="match status" value="3"/>
</dbReference>
<gene>
    <name evidence="3" type="ORF">GCM10023093_00520</name>
</gene>
<dbReference type="InterPro" id="IPR014464">
    <property type="entry name" value="CvfB_fam"/>
</dbReference>
<sequence length="278" mass="31958">MVQVGNYNTLRVIKEVDFGMYLDGGTDEILLPKRYVPKGLKEGDDIDVFIYHDNEGRLIATTDRPVAVVGDIARMEVNEVNTHGAFLKWGIMKDVFIPISLQERKMRPGEKRLVKLFIDERTGRVTATEKIDKHLSNYELTVKENDEVDIVIFQQTDIGYKVIINNKHLGVLHYNELFREPEIGERMRGYIKTIRPGNKIDVSPGVKGYAKVRDEEERMLEMLRNNGGYLPYNDKSDPDDIYTYFGVSKKSFKMTLGALYKKRLIVFTQTGTKLADPE</sequence>
<dbReference type="Proteomes" id="UP001500067">
    <property type="component" value="Unassembled WGS sequence"/>
</dbReference>
<dbReference type="PIRSF" id="PIRSF012524">
    <property type="entry name" value="YitL_S1"/>
    <property type="match status" value="1"/>
</dbReference>
<dbReference type="Gene3D" id="1.10.10.10">
    <property type="entry name" value="Winged helix-like DNA-binding domain superfamily/Winged helix DNA-binding domain"/>
    <property type="match status" value="1"/>
</dbReference>
<accession>A0ABP8N5A4</accession>
<name>A0ABP8N5A4_9BACT</name>
<evidence type="ECO:0000313" key="3">
    <source>
        <dbReference type="EMBL" id="GAA4459475.1"/>
    </source>
</evidence>
<dbReference type="InterPro" id="IPR040764">
    <property type="entry name" value="CvfB_WH"/>
</dbReference>
<organism evidence="3 4">
    <name type="scientific">Nemorincola caseinilytica</name>
    <dbReference type="NCBI Taxonomy" id="2054315"/>
    <lineage>
        <taxon>Bacteria</taxon>
        <taxon>Pseudomonadati</taxon>
        <taxon>Bacteroidota</taxon>
        <taxon>Chitinophagia</taxon>
        <taxon>Chitinophagales</taxon>
        <taxon>Chitinophagaceae</taxon>
        <taxon>Nemorincola</taxon>
    </lineage>
</organism>
<dbReference type="Pfam" id="PF13509">
    <property type="entry name" value="S1_2"/>
    <property type="match status" value="1"/>
</dbReference>
<dbReference type="Gene3D" id="2.40.50.140">
    <property type="entry name" value="Nucleic acid-binding proteins"/>
    <property type="match status" value="3"/>
</dbReference>
<feature type="domain" description="S1 motif" evidence="2">
    <location>
        <begin position="68"/>
        <end position="130"/>
    </location>
</feature>
<evidence type="ECO:0000256" key="1">
    <source>
        <dbReference type="PIRNR" id="PIRNR012524"/>
    </source>
</evidence>
<feature type="domain" description="S1 motif" evidence="2">
    <location>
        <begin position="3"/>
        <end position="63"/>
    </location>
</feature>
<evidence type="ECO:0000313" key="4">
    <source>
        <dbReference type="Proteomes" id="UP001500067"/>
    </source>
</evidence>
<reference evidence="4" key="1">
    <citation type="journal article" date="2019" name="Int. J. Syst. Evol. Microbiol.">
        <title>The Global Catalogue of Microorganisms (GCM) 10K type strain sequencing project: providing services to taxonomists for standard genome sequencing and annotation.</title>
        <authorList>
            <consortium name="The Broad Institute Genomics Platform"/>
            <consortium name="The Broad Institute Genome Sequencing Center for Infectious Disease"/>
            <person name="Wu L."/>
            <person name="Ma J."/>
        </authorList>
    </citation>
    <scope>NUCLEOTIDE SEQUENCE [LARGE SCALE GENOMIC DNA]</scope>
    <source>
        <strain evidence="4">JCM 32105</strain>
    </source>
</reference>
<protein>
    <submittedName>
        <fullName evidence="3">S1-like domain-containing RNA-binding protein</fullName>
    </submittedName>
</protein>
<dbReference type="RefSeq" id="WP_345076728.1">
    <property type="nucleotide sequence ID" value="NZ_BAABFA010000001.1"/>
</dbReference>
<comment type="caution">
    <text evidence="3">The sequence shown here is derived from an EMBL/GenBank/DDBJ whole genome shotgun (WGS) entry which is preliminary data.</text>
</comment>
<keyword evidence="4" id="KW-1185">Reference proteome</keyword>